<evidence type="ECO:0000313" key="4">
    <source>
        <dbReference type="Proteomes" id="UP000824250"/>
    </source>
</evidence>
<gene>
    <name evidence="3" type="ORF">IAB28_03930</name>
</gene>
<dbReference type="Gene3D" id="3.20.20.80">
    <property type="entry name" value="Glycosidases"/>
    <property type="match status" value="1"/>
</dbReference>
<dbReference type="Pfam" id="PF18989">
    <property type="entry name" value="DUF5722"/>
    <property type="match status" value="1"/>
</dbReference>
<feature type="domain" description="DUF5722" evidence="2">
    <location>
        <begin position="148"/>
        <end position="544"/>
    </location>
</feature>
<proteinExistence type="predicted"/>
<feature type="chain" id="PRO_5039686848" evidence="1">
    <location>
        <begin position="20"/>
        <end position="552"/>
    </location>
</feature>
<dbReference type="AlphaFoldDB" id="A0A9D1D5Z0"/>
<feature type="signal peptide" evidence="1">
    <location>
        <begin position="1"/>
        <end position="19"/>
    </location>
</feature>
<dbReference type="InterPro" id="IPR017853">
    <property type="entry name" value="GH"/>
</dbReference>
<name>A0A9D1D5Z0_9FIRM</name>
<evidence type="ECO:0000313" key="3">
    <source>
        <dbReference type="EMBL" id="HIR05099.1"/>
    </source>
</evidence>
<reference evidence="3" key="2">
    <citation type="journal article" date="2021" name="PeerJ">
        <title>Extensive microbial diversity within the chicken gut microbiome revealed by metagenomics and culture.</title>
        <authorList>
            <person name="Gilroy R."/>
            <person name="Ravi A."/>
            <person name="Getino M."/>
            <person name="Pursley I."/>
            <person name="Horton D.L."/>
            <person name="Alikhan N.F."/>
            <person name="Baker D."/>
            <person name="Gharbi K."/>
            <person name="Hall N."/>
            <person name="Watson M."/>
            <person name="Adriaenssens E.M."/>
            <person name="Foster-Nyarko E."/>
            <person name="Jarju S."/>
            <person name="Secka A."/>
            <person name="Antonio M."/>
            <person name="Oren A."/>
            <person name="Chaudhuri R.R."/>
            <person name="La Ragione R."/>
            <person name="Hildebrand F."/>
            <person name="Pallen M.J."/>
        </authorList>
    </citation>
    <scope>NUCLEOTIDE SEQUENCE</scope>
    <source>
        <strain evidence="3">CHK180-2868</strain>
    </source>
</reference>
<protein>
    <submittedName>
        <fullName evidence="3">Tat pathway signal protein</fullName>
    </submittedName>
</protein>
<accession>A0A9D1D5Z0</accession>
<organism evidence="3 4">
    <name type="scientific">Candidatus Copromonas faecavium</name>
    <name type="common">nom. illeg.</name>
    <dbReference type="NCBI Taxonomy" id="2840740"/>
    <lineage>
        <taxon>Bacteria</taxon>
        <taxon>Bacillati</taxon>
        <taxon>Bacillota</taxon>
        <taxon>Clostridia</taxon>
        <taxon>Lachnospirales</taxon>
        <taxon>Lachnospiraceae</taxon>
        <taxon>Candidatus Copromonas (nom. illeg.)</taxon>
    </lineage>
</organism>
<evidence type="ECO:0000256" key="1">
    <source>
        <dbReference type="SAM" id="SignalP"/>
    </source>
</evidence>
<dbReference type="InterPro" id="IPR043780">
    <property type="entry name" value="DUF5722"/>
</dbReference>
<comment type="caution">
    <text evidence="3">The sequence shown here is derived from an EMBL/GenBank/DDBJ whole genome shotgun (WGS) entry which is preliminary data.</text>
</comment>
<dbReference type="Proteomes" id="UP000824250">
    <property type="component" value="Unassembled WGS sequence"/>
</dbReference>
<keyword evidence="1" id="KW-0732">Signal</keyword>
<evidence type="ECO:0000259" key="2">
    <source>
        <dbReference type="Pfam" id="PF18989"/>
    </source>
</evidence>
<dbReference type="EMBL" id="DVGC01000023">
    <property type="protein sequence ID" value="HIR05099.1"/>
    <property type="molecule type" value="Genomic_DNA"/>
</dbReference>
<reference evidence="3" key="1">
    <citation type="submission" date="2020-10" db="EMBL/GenBank/DDBJ databases">
        <authorList>
            <person name="Gilroy R."/>
        </authorList>
    </citation>
    <scope>NUCLEOTIDE SEQUENCE</scope>
    <source>
        <strain evidence="3">CHK180-2868</strain>
    </source>
</reference>
<sequence length="552" mass="62095">MKKRTGLGRCLAAFFGMMAAVVCSGFTSLAYDSASLTSCRVENKNSIVIEGTAQAGETAEGETPDDGYYYLFELQPYESGIGNRTDYLSWSNKGSTLSFTVPYSGDPADSRLYSRFVVALKIGDSYEEISGPIYITNPEAAAGYTEEYPDSMSKKGLLIELDMLGDALNLGVKHTTINIPYHHILGGNLAYQYNGKTYYFNEDLISSYDRMISAFSGKGIIVTAILLNGWNDAYPELHEAGLTKTGANYYGFNVSTAEGFETTRALFSFMAERYSGAHDEYGRVSNWIVGNEVNNNQSWNYVGPMDLQSYTKLFEKVFRVAYTAIRSQNQNARVFFSTDYEWNRENTTLRYAAKDFIDLFNAGIRSEGNIDWGLAYHPYPYPLTEPEFWDDDEAGMTTQSEDSPVVNFNNLNVLTDYFQKSELRNADGRVRHIILSEEGFTSDSATRGKVYDIQAAAYAYAYYLVDANPYIDAFILNRQVDAVVEVEQSCAFGIWTVNMERTDKVEALMPKNIYTVFKYIDTPSSLKYTEFAKSIIGINSWSEVIPNFKLEE</sequence>
<dbReference type="SUPFAM" id="SSF51445">
    <property type="entry name" value="(Trans)glycosidases"/>
    <property type="match status" value="1"/>
</dbReference>